<accession>A0A1I1W8X0</accession>
<organism evidence="1 2">
    <name type="scientific">Lentibacillus persicus</name>
    <dbReference type="NCBI Taxonomy" id="640948"/>
    <lineage>
        <taxon>Bacteria</taxon>
        <taxon>Bacillati</taxon>
        <taxon>Bacillota</taxon>
        <taxon>Bacilli</taxon>
        <taxon>Bacillales</taxon>
        <taxon>Bacillaceae</taxon>
        <taxon>Lentibacillus</taxon>
    </lineage>
</organism>
<reference evidence="2" key="1">
    <citation type="submission" date="2016-10" db="EMBL/GenBank/DDBJ databases">
        <authorList>
            <person name="Varghese N."/>
            <person name="Submissions S."/>
        </authorList>
    </citation>
    <scope>NUCLEOTIDE SEQUENCE [LARGE SCALE GENOMIC DNA]</scope>
    <source>
        <strain evidence="2">DSM 22530</strain>
    </source>
</reference>
<dbReference type="EMBL" id="FOMR01000005">
    <property type="protein sequence ID" value="SFD89460.1"/>
    <property type="molecule type" value="Genomic_DNA"/>
</dbReference>
<proteinExistence type="predicted"/>
<dbReference type="InterPro" id="IPR046153">
    <property type="entry name" value="DUF6155"/>
</dbReference>
<dbReference type="Proteomes" id="UP000199474">
    <property type="component" value="Unassembled WGS sequence"/>
</dbReference>
<protein>
    <submittedName>
        <fullName evidence="1">Uncharacterized protein</fullName>
    </submittedName>
</protein>
<dbReference type="STRING" id="640948.SAMN05216238_105181"/>
<evidence type="ECO:0000313" key="1">
    <source>
        <dbReference type="EMBL" id="SFD89460.1"/>
    </source>
</evidence>
<gene>
    <name evidence="1" type="ORF">SAMN05216238_105181</name>
</gene>
<name>A0A1I1W8X0_9BACI</name>
<dbReference type="OrthoDB" id="9801392at2"/>
<dbReference type="RefSeq" id="WP_090084445.1">
    <property type="nucleotide sequence ID" value="NZ_FOMR01000005.1"/>
</dbReference>
<keyword evidence="2" id="KW-1185">Reference proteome</keyword>
<sequence length="184" mass="21163">MTTSTSTNLKIPELKKHLKDFDHKELIEVITELYKLNGDVKDYLTLKFNGEEKTQELFDRAKKAIEDEFFPAGGHGKLRLAKAKQAITDFKKLTHDDAKTIDLMLCYVEFGTEFTTAFGDIDERFYTSMLSVYGDVISACEADESLFEQLHERLYEVVAGSDGIGWGYDDQLMIMYESLRWLDD</sequence>
<evidence type="ECO:0000313" key="2">
    <source>
        <dbReference type="Proteomes" id="UP000199474"/>
    </source>
</evidence>
<dbReference type="Pfam" id="PF19652">
    <property type="entry name" value="DUF6155"/>
    <property type="match status" value="1"/>
</dbReference>
<dbReference type="AlphaFoldDB" id="A0A1I1W8X0"/>